<evidence type="ECO:0000313" key="4">
    <source>
        <dbReference type="Proteomes" id="UP001207742"/>
    </source>
</evidence>
<dbReference type="Pfam" id="PF00326">
    <property type="entry name" value="Peptidase_S9"/>
    <property type="match status" value="1"/>
</dbReference>
<evidence type="ECO:0000259" key="2">
    <source>
        <dbReference type="Pfam" id="PF00326"/>
    </source>
</evidence>
<comment type="caution">
    <text evidence="3">The sequence shown here is derived from an EMBL/GenBank/DDBJ whole genome shotgun (WGS) entry which is preliminary data.</text>
</comment>
<keyword evidence="1" id="KW-0378">Hydrolase</keyword>
<dbReference type="RefSeq" id="WP_264728012.1">
    <property type="nucleotide sequence ID" value="NZ_JAPDNR010000001.1"/>
</dbReference>
<protein>
    <submittedName>
        <fullName evidence="3">Prolyl oligopeptidase family serine peptidase</fullName>
    </submittedName>
</protein>
<evidence type="ECO:0000256" key="1">
    <source>
        <dbReference type="ARBA" id="ARBA00022801"/>
    </source>
</evidence>
<dbReference type="InterPro" id="IPR011042">
    <property type="entry name" value="6-blade_b-propeller_TolB-like"/>
</dbReference>
<organism evidence="3 4">
    <name type="scientific">Chitinophaga nivalis</name>
    <dbReference type="NCBI Taxonomy" id="2991709"/>
    <lineage>
        <taxon>Bacteria</taxon>
        <taxon>Pseudomonadati</taxon>
        <taxon>Bacteroidota</taxon>
        <taxon>Chitinophagia</taxon>
        <taxon>Chitinophagales</taxon>
        <taxon>Chitinophagaceae</taxon>
        <taxon>Chitinophaga</taxon>
    </lineage>
</organism>
<proteinExistence type="predicted"/>
<dbReference type="PANTHER" id="PTHR42776:SF27">
    <property type="entry name" value="DIPEPTIDYL PEPTIDASE FAMILY MEMBER 6"/>
    <property type="match status" value="1"/>
</dbReference>
<keyword evidence="4" id="KW-1185">Reference proteome</keyword>
<dbReference type="InterPro" id="IPR001375">
    <property type="entry name" value="Peptidase_S9_cat"/>
</dbReference>
<dbReference type="PANTHER" id="PTHR42776">
    <property type="entry name" value="SERINE PEPTIDASE S9 FAMILY MEMBER"/>
    <property type="match status" value="1"/>
</dbReference>
<dbReference type="SUPFAM" id="SSF82171">
    <property type="entry name" value="DPP6 N-terminal domain-like"/>
    <property type="match status" value="1"/>
</dbReference>
<dbReference type="InterPro" id="IPR029058">
    <property type="entry name" value="AB_hydrolase_fold"/>
</dbReference>
<dbReference type="SUPFAM" id="SSF53474">
    <property type="entry name" value="alpha/beta-Hydrolases"/>
    <property type="match status" value="1"/>
</dbReference>
<dbReference type="Gene3D" id="3.40.50.1820">
    <property type="entry name" value="alpha/beta hydrolase"/>
    <property type="match status" value="1"/>
</dbReference>
<sequence length="893" mass="102203">MKKKIFFLILQLVTVATIAQKKPLTLTDVESWPLIDLKIISNDGKYIAYSYRIPSGEVKLVIQATQATWKKEIISGDMAAFSQDSRMVIYKTKGDTLYLDKIPDGPKKAIPGVFNFNAISIDKEEYLLYQLNDSLKRCVIQKITSGQQEEIIGVNQYLISPDQKTILFYTSTKKEKYTAHALYWYKLSDNSRQQIWMDSLSVLSFCFDPTGKQVAFQTASNNIQQATTQIRYFKEGMSSAKVLLNDHSPEIDPSYILDNGFDVPFFSSNGAHLYFYQKKKADTTLTLTNVAVDIWHYQDTRLQSQQLEATNFAPKTYLSAFSFATGHIVPITTNEYEYTQQPAIRSKGDYVLMSILKGDPGEKNWNVQGRESVFLISLLTGEKKLIKQNISNYSLNDYQLSPNGKYLVYYDCDSMHYFSYNTTTGDRINISGNIKVPFYDETNDYPYLPASNGIAAFTTDESGVFVYDNYDIWLLSLKSRTANNTCITNHYGRMNHTVLRIMDPFSKMGNINTRQKLIVTAFNTRNKYNGFYQIDFNHPSKSRILTIGPYLYYYPFNSYKIYPDTLIKSKHPTAYLLVRMSDREAPNLFFTTHFKTFSPLTNFAPQESVNWLRKELFHWKMPDNTTGTAILYKPADFDPQKKYPVLFYLYEKNSNELYFFDRPLPSNGALNVSYFVSNGYVVCSPDITYKTGSPGQSSFDAVTSCAQQLAAMLWVDSSKMGLQGISFGGYEVNYLISHTSLFAAAAECAGVTDFVSGYNSIRSGGISQQYLYETFQNRMGKTLWEDKTGYISNSPIFAADKVNTPLLIMHNKGDRQVLLEQGISWFLALRRLQKKVWLLQYDGEYHGLLQYDNQMDYSIRMAQFFDHFLKGKPAPLWMQKGIPAIMKLKQSGL</sequence>
<name>A0ABT3IGI8_9BACT</name>
<reference evidence="3 4" key="1">
    <citation type="submission" date="2022-10" db="EMBL/GenBank/DDBJ databases">
        <title>Chitinophaga nivalis PC15 sp. nov., isolated from Pyeongchang county, South Korea.</title>
        <authorList>
            <person name="Trinh H.N."/>
        </authorList>
    </citation>
    <scope>NUCLEOTIDE SEQUENCE [LARGE SCALE GENOMIC DNA]</scope>
    <source>
        <strain evidence="3 4">PC14</strain>
    </source>
</reference>
<evidence type="ECO:0000313" key="3">
    <source>
        <dbReference type="EMBL" id="MCW3483059.1"/>
    </source>
</evidence>
<accession>A0ABT3IGI8</accession>
<feature type="domain" description="Peptidase S9 prolyl oligopeptidase catalytic" evidence="2">
    <location>
        <begin position="692"/>
        <end position="870"/>
    </location>
</feature>
<dbReference type="EMBL" id="JAPDNS010000001">
    <property type="protein sequence ID" value="MCW3483059.1"/>
    <property type="molecule type" value="Genomic_DNA"/>
</dbReference>
<gene>
    <name evidence="3" type="ORF">OL497_04105</name>
</gene>
<dbReference type="Proteomes" id="UP001207742">
    <property type="component" value="Unassembled WGS sequence"/>
</dbReference>
<dbReference type="Gene3D" id="2.120.10.30">
    <property type="entry name" value="TolB, C-terminal domain"/>
    <property type="match status" value="1"/>
</dbReference>